<evidence type="ECO:0000313" key="3">
    <source>
        <dbReference type="Proteomes" id="UP000055024"/>
    </source>
</evidence>
<feature type="region of interest" description="Disordered" evidence="1">
    <location>
        <begin position="1"/>
        <end position="59"/>
    </location>
</feature>
<organism evidence="2 3">
    <name type="scientific">Trichinella zimbabwensis</name>
    <dbReference type="NCBI Taxonomy" id="268475"/>
    <lineage>
        <taxon>Eukaryota</taxon>
        <taxon>Metazoa</taxon>
        <taxon>Ecdysozoa</taxon>
        <taxon>Nematoda</taxon>
        <taxon>Enoplea</taxon>
        <taxon>Dorylaimia</taxon>
        <taxon>Trichinellida</taxon>
        <taxon>Trichinellidae</taxon>
        <taxon>Trichinella</taxon>
    </lineage>
</organism>
<evidence type="ECO:0000313" key="2">
    <source>
        <dbReference type="EMBL" id="KRY81955.1"/>
    </source>
</evidence>
<evidence type="ECO:0000256" key="1">
    <source>
        <dbReference type="SAM" id="MobiDB-lite"/>
    </source>
</evidence>
<proteinExistence type="predicted"/>
<dbReference type="AlphaFoldDB" id="A0A0V1F9J2"/>
<dbReference type="Proteomes" id="UP000055024">
    <property type="component" value="Unassembled WGS sequence"/>
</dbReference>
<gene>
    <name evidence="2" type="ORF">T11_16098</name>
</gene>
<sequence>LPSGAEAASSGHLSENREGQHGGLQATWPWGDSGAGLGDHGTRGQESWGGRSPPQPKTF</sequence>
<keyword evidence="3" id="KW-1185">Reference proteome</keyword>
<name>A0A0V1F9J2_9BILA</name>
<comment type="caution">
    <text evidence="2">The sequence shown here is derived from an EMBL/GenBank/DDBJ whole genome shotgun (WGS) entry which is preliminary data.</text>
</comment>
<accession>A0A0V1F9J2</accession>
<reference evidence="2 3" key="1">
    <citation type="submission" date="2015-01" db="EMBL/GenBank/DDBJ databases">
        <title>Evolution of Trichinella species and genotypes.</title>
        <authorList>
            <person name="Korhonen P.K."/>
            <person name="Edoardo P."/>
            <person name="Giuseppe L.R."/>
            <person name="Gasser R.B."/>
        </authorList>
    </citation>
    <scope>NUCLEOTIDE SEQUENCE [LARGE SCALE GENOMIC DNA]</scope>
    <source>
        <strain evidence="2">ISS1029</strain>
    </source>
</reference>
<feature type="non-terminal residue" evidence="2">
    <location>
        <position position="1"/>
    </location>
</feature>
<dbReference type="EMBL" id="JYDP01006444">
    <property type="protein sequence ID" value="KRY81955.1"/>
    <property type="molecule type" value="Genomic_DNA"/>
</dbReference>
<protein>
    <submittedName>
        <fullName evidence="2">Uncharacterized protein</fullName>
    </submittedName>
</protein>